<name>A0A2V4EV53_AVIPA</name>
<dbReference type="Proteomes" id="UP000254620">
    <property type="component" value="Unassembled WGS sequence"/>
</dbReference>
<evidence type="ECO:0000313" key="9">
    <source>
        <dbReference type="EMBL" id="PXZ39293.1"/>
    </source>
</evidence>
<evidence type="ECO:0000256" key="5">
    <source>
        <dbReference type="PROSITE-ProRule" id="PRU00473"/>
    </source>
</evidence>
<dbReference type="PROSITE" id="PS51257">
    <property type="entry name" value="PROKAR_LIPOPROTEIN"/>
    <property type="match status" value="1"/>
</dbReference>
<evidence type="ECO:0000313" key="12">
    <source>
        <dbReference type="Proteomes" id="UP000247594"/>
    </source>
</evidence>
<evidence type="ECO:0000313" key="10">
    <source>
        <dbReference type="EMBL" id="RZN56766.1"/>
    </source>
</evidence>
<dbReference type="PROSITE" id="PS51123">
    <property type="entry name" value="OMPA_2"/>
    <property type="match status" value="1"/>
</dbReference>
<dbReference type="InterPro" id="IPR006664">
    <property type="entry name" value="OMP_bac"/>
</dbReference>
<dbReference type="EMBL" id="UFSW01000001">
    <property type="protein sequence ID" value="SUU98561.1"/>
    <property type="molecule type" value="Genomic_DNA"/>
</dbReference>
<feature type="domain" description="OmpA-like" evidence="7">
    <location>
        <begin position="129"/>
        <end position="251"/>
    </location>
</feature>
<reference evidence="10 14" key="3">
    <citation type="submission" date="2018-11" db="EMBL/GenBank/DDBJ databases">
        <title>Sequencing Av. paragallinarum serogroups.</title>
        <authorList>
            <person name="Hellmuth J.E."/>
            <person name="Boucher C.E."/>
            <person name="Cason E.D."/>
        </authorList>
    </citation>
    <scope>NUCLEOTIDE SEQUENCE [LARGE SCALE GENOMIC DNA]</scope>
    <source>
        <strain evidence="10 14">SA-3</strain>
    </source>
</reference>
<protein>
    <submittedName>
        <fullName evidence="11">Outer membrane protein P5</fullName>
    </submittedName>
    <submittedName>
        <fullName evidence="10">Outer membrane protein assembly factor BamE</fullName>
    </submittedName>
    <submittedName>
        <fullName evidence="9">Plastocyanin</fullName>
    </submittedName>
</protein>
<dbReference type="EMBL" id="RQXS01000060">
    <property type="protein sequence ID" value="RZN56766.1"/>
    <property type="molecule type" value="Genomic_DNA"/>
</dbReference>
<reference evidence="11 13" key="2">
    <citation type="submission" date="2018-06" db="EMBL/GenBank/DDBJ databases">
        <authorList>
            <consortium name="Pathogen Informatics"/>
            <person name="Doyle S."/>
        </authorList>
    </citation>
    <scope>NUCLEOTIDE SEQUENCE [LARGE SCALE GENOMIC DNA]</scope>
    <source>
        <strain evidence="11 13">NCTC10926</strain>
    </source>
</reference>
<keyword evidence="4" id="KW-0998">Cell outer membrane</keyword>
<accession>A0A2V4EV53</accession>
<keyword evidence="3 5" id="KW-0472">Membrane</keyword>
<dbReference type="InterPro" id="IPR050330">
    <property type="entry name" value="Bact_OuterMem_StrucFunc"/>
</dbReference>
<reference evidence="8 15" key="4">
    <citation type="journal article" date="2022" name="Front. Microbiol.">
        <title>Commensal bacteria contribute to the growth of multidrug-resistant Avibacterium paragallinarum in chickens.</title>
        <authorList>
            <person name="Zhu J."/>
            <person name="Chen Y."/>
            <person name="Wu Y."/>
            <person name="Wang Y."/>
            <person name="Zhu K."/>
        </authorList>
    </citation>
    <scope>NUCLEOTIDE SEQUENCE [LARGE SCALE GENOMIC DNA]</scope>
    <source>
        <strain evidence="8 15">AV25</strain>
    </source>
</reference>
<evidence type="ECO:0000313" key="14">
    <source>
        <dbReference type="Proteomes" id="UP000294229"/>
    </source>
</evidence>
<dbReference type="EMBL" id="JAMDKF010000025">
    <property type="protein sequence ID" value="MEE6042208.1"/>
    <property type="molecule type" value="Genomic_DNA"/>
</dbReference>
<dbReference type="GO" id="GO:0009279">
    <property type="term" value="C:cell outer membrane"/>
    <property type="evidence" value="ECO:0007669"/>
    <property type="project" value="UniProtKB-SubCell"/>
</dbReference>
<dbReference type="PRINTS" id="PR01021">
    <property type="entry name" value="OMPADOMAIN"/>
</dbReference>
<keyword evidence="15" id="KW-1185">Reference proteome</keyword>
<keyword evidence="2 6" id="KW-0732">Signal</keyword>
<dbReference type="Proteomes" id="UP000247594">
    <property type="component" value="Unassembled WGS sequence"/>
</dbReference>
<feature type="signal peptide" evidence="6">
    <location>
        <begin position="1"/>
        <end position="18"/>
    </location>
</feature>
<reference evidence="8" key="5">
    <citation type="submission" date="2022-05" db="EMBL/GenBank/DDBJ databases">
        <authorList>
            <person name="Chen Y."/>
            <person name="Zhu J."/>
            <person name="Zhu K."/>
        </authorList>
    </citation>
    <scope>NUCLEOTIDE SEQUENCE</scope>
    <source>
        <strain evidence="8">AV25</strain>
    </source>
</reference>
<gene>
    <name evidence="10" type="primary">bamE</name>
    <name evidence="11" type="synonym">ompA_2</name>
    <name evidence="9" type="ORF">DM482_04925</name>
    <name evidence="10" type="ORF">EIG79_09865</name>
    <name evidence="8" type="ORF">M5S13_09995</name>
    <name evidence="11" type="ORF">NCTC10926_01997</name>
</gene>
<reference evidence="9 12" key="1">
    <citation type="submission" date="2018-06" db="EMBL/GenBank/DDBJ databases">
        <authorList>
            <person name="Teymurazov M."/>
            <person name="Kislichkina A."/>
            <person name="Abaymova A."/>
            <person name="Mukhina T."/>
            <person name="Mayskaya N."/>
            <person name="Svetoch E."/>
            <person name="Bogun A."/>
        </authorList>
    </citation>
    <scope>NUCLEOTIDE SEQUENCE [LARGE SCALE GENOMIC DNA]</scope>
    <source>
        <strain evidence="9 12">SCPM-O-B-8406</strain>
    </source>
</reference>
<dbReference type="CDD" id="cd07185">
    <property type="entry name" value="OmpA_C-like"/>
    <property type="match status" value="1"/>
</dbReference>
<evidence type="ECO:0000256" key="6">
    <source>
        <dbReference type="SAM" id="SignalP"/>
    </source>
</evidence>
<evidence type="ECO:0000256" key="2">
    <source>
        <dbReference type="ARBA" id="ARBA00022729"/>
    </source>
</evidence>
<dbReference type="SUPFAM" id="SSF103088">
    <property type="entry name" value="OmpA-like"/>
    <property type="match status" value="1"/>
</dbReference>
<comment type="subcellular location">
    <subcellularLocation>
        <location evidence="1">Cell outer membrane</location>
    </subcellularLocation>
</comment>
<dbReference type="PANTHER" id="PTHR30329">
    <property type="entry name" value="STATOR ELEMENT OF FLAGELLAR MOTOR COMPLEX"/>
    <property type="match status" value="1"/>
</dbReference>
<evidence type="ECO:0000256" key="1">
    <source>
        <dbReference type="ARBA" id="ARBA00004442"/>
    </source>
</evidence>
<evidence type="ECO:0000313" key="13">
    <source>
        <dbReference type="Proteomes" id="UP000254620"/>
    </source>
</evidence>
<dbReference type="InterPro" id="IPR036737">
    <property type="entry name" value="OmpA-like_sf"/>
</dbReference>
<dbReference type="Gene3D" id="3.30.1330.60">
    <property type="entry name" value="OmpA-like domain"/>
    <property type="match status" value="1"/>
</dbReference>
<dbReference type="Pfam" id="PF00691">
    <property type="entry name" value="OmpA"/>
    <property type="match status" value="1"/>
</dbReference>
<dbReference type="InterPro" id="IPR037873">
    <property type="entry name" value="BamE-like"/>
</dbReference>
<sequence>MKFSYFLVSALAVSTLTACGNLSEVTDEGTSEHLVWPKIEDSTFNHNGTQYGSWPNWDNVRMIERGMNKDQLYNLIGRPHFAEGLFGVREWDYVFNYRENGEHKVCQYKILFDTEMNAQNFFWYPNGCNGSLSFNLKSDVLFDFDKYNLTEKGLATIDAVAKELKEVGAKEVKVSGHTDPIGSVEYNLALSKRRAEQAKARLIQQGVKANIEAIGYGKAYQVKFCNGVTGQALKDCLRANRRVEIASSGVVETEKMPNQEGGIVGPAILYKK</sequence>
<evidence type="ECO:0000313" key="8">
    <source>
        <dbReference type="EMBL" id="MEE6042208.1"/>
    </source>
</evidence>
<evidence type="ECO:0000313" key="11">
    <source>
        <dbReference type="EMBL" id="SUU98561.1"/>
    </source>
</evidence>
<organism evidence="10 14">
    <name type="scientific">Avibacterium paragallinarum</name>
    <name type="common">Haemophilus gallinarum</name>
    <dbReference type="NCBI Taxonomy" id="728"/>
    <lineage>
        <taxon>Bacteria</taxon>
        <taxon>Pseudomonadati</taxon>
        <taxon>Pseudomonadota</taxon>
        <taxon>Gammaproteobacteria</taxon>
        <taxon>Pasteurellales</taxon>
        <taxon>Pasteurellaceae</taxon>
        <taxon>Avibacterium</taxon>
    </lineage>
</organism>
<dbReference type="EMBL" id="QJPJ01000006">
    <property type="protein sequence ID" value="PXZ39293.1"/>
    <property type="molecule type" value="Genomic_DNA"/>
</dbReference>
<proteinExistence type="predicted"/>
<dbReference type="InterPro" id="IPR006665">
    <property type="entry name" value="OmpA-like"/>
</dbReference>
<dbReference type="AlphaFoldDB" id="A0A2V4EV53"/>
<evidence type="ECO:0000256" key="3">
    <source>
        <dbReference type="ARBA" id="ARBA00023136"/>
    </source>
</evidence>
<dbReference type="RefSeq" id="WP_110479235.1">
    <property type="nucleotide sequence ID" value="NZ_CP081939.1"/>
</dbReference>
<dbReference type="PANTHER" id="PTHR30329:SF21">
    <property type="entry name" value="LIPOPROTEIN YIAD-RELATED"/>
    <property type="match status" value="1"/>
</dbReference>
<dbReference type="Proteomes" id="UP000294229">
    <property type="component" value="Unassembled WGS sequence"/>
</dbReference>
<evidence type="ECO:0000313" key="15">
    <source>
        <dbReference type="Proteomes" id="UP001347884"/>
    </source>
</evidence>
<evidence type="ECO:0000256" key="4">
    <source>
        <dbReference type="ARBA" id="ARBA00023237"/>
    </source>
</evidence>
<evidence type="ECO:0000259" key="7">
    <source>
        <dbReference type="PROSITE" id="PS51123"/>
    </source>
</evidence>
<feature type="chain" id="PRO_5044582231" evidence="6">
    <location>
        <begin position="19"/>
        <end position="272"/>
    </location>
</feature>
<dbReference type="InterPro" id="IPR007450">
    <property type="entry name" value="BamE_dom"/>
</dbReference>
<dbReference type="Pfam" id="PF04355">
    <property type="entry name" value="BamE"/>
    <property type="match status" value="1"/>
</dbReference>
<dbReference type="Gene3D" id="3.30.1450.10">
    <property type="match status" value="1"/>
</dbReference>
<dbReference type="Proteomes" id="UP001347884">
    <property type="component" value="Unassembled WGS sequence"/>
</dbReference>